<dbReference type="AlphaFoldDB" id="A0A2N3HY31"/>
<proteinExistence type="predicted"/>
<sequence>MLNENTLSGCMQDINGLPFNLKAEIVTNLLFDRGLLPENLMIQMNSAFNRPFRRDVEKARLGMNEEQGLVNLLLSRNGIYDLLPEGVIHERNEGSGRESVQQLIQLHQKQKREEREARNFFKPFENELFRVLVKIEQQEVSLLKNQDHQFQSFLVRFWDIHGELEECQKQFLLKLAPLAYSLKGNLGKICKVLQLFLNKSVSYEKSLICIKSQEKKRDNEIILGRNFIVGNTTEELPMVRFLIEGVAEKEIKDYLEGGPIHKFIVEIMEYLLPVEYEFDFKCKTDQEFSPDGFGVLGYSSVLSS</sequence>
<dbReference type="Proteomes" id="UP000233618">
    <property type="component" value="Unassembled WGS sequence"/>
</dbReference>
<organism evidence="1 2">
    <name type="scientific">Labilibaculum manganireducens</name>
    <dbReference type="NCBI Taxonomy" id="1940525"/>
    <lineage>
        <taxon>Bacteria</taxon>
        <taxon>Pseudomonadati</taxon>
        <taxon>Bacteroidota</taxon>
        <taxon>Bacteroidia</taxon>
        <taxon>Marinilabiliales</taxon>
        <taxon>Marinifilaceae</taxon>
        <taxon>Labilibaculum</taxon>
    </lineage>
</organism>
<reference evidence="1 2" key="1">
    <citation type="journal article" date="2017" name="Front. Microbiol.">
        <title>Labilibaculum manganireducens gen. nov., sp. nov. and Labilibaculum filiforme sp. nov., Novel Bacteroidetes Isolated from Subsurface Sediments of the Baltic Sea.</title>
        <authorList>
            <person name="Vandieken V."/>
            <person name="Marshall I.P."/>
            <person name="Niemann H."/>
            <person name="Engelen B."/>
            <person name="Cypionka H."/>
        </authorList>
    </citation>
    <scope>NUCLEOTIDE SEQUENCE [LARGE SCALE GENOMIC DNA]</scope>
    <source>
        <strain evidence="1 2">59.10-2M</strain>
    </source>
</reference>
<dbReference type="EMBL" id="MVDE01000031">
    <property type="protein sequence ID" value="PKQ62970.1"/>
    <property type="molecule type" value="Genomic_DNA"/>
</dbReference>
<evidence type="ECO:0000313" key="2">
    <source>
        <dbReference type="Proteomes" id="UP000233618"/>
    </source>
</evidence>
<name>A0A2N3HY31_9BACT</name>
<accession>A0A2N3HY31</accession>
<protein>
    <submittedName>
        <fullName evidence="1">Uncharacterized protein</fullName>
    </submittedName>
</protein>
<keyword evidence="2" id="KW-1185">Reference proteome</keyword>
<gene>
    <name evidence="1" type="ORF">BZG01_16430</name>
</gene>
<comment type="caution">
    <text evidence="1">The sequence shown here is derived from an EMBL/GenBank/DDBJ whole genome shotgun (WGS) entry which is preliminary data.</text>
</comment>
<dbReference type="RefSeq" id="WP_101310942.1">
    <property type="nucleotide sequence ID" value="NZ_MVDE01000031.1"/>
</dbReference>
<evidence type="ECO:0000313" key="1">
    <source>
        <dbReference type="EMBL" id="PKQ62970.1"/>
    </source>
</evidence>